<evidence type="ECO:0000313" key="1">
    <source>
        <dbReference type="EMBL" id="KAH7922838.1"/>
    </source>
</evidence>
<accession>A0ACB8BDQ4</accession>
<dbReference type="Proteomes" id="UP000790709">
    <property type="component" value="Unassembled WGS sequence"/>
</dbReference>
<gene>
    <name evidence="1" type="ORF">BV22DRAFT_1197150</name>
</gene>
<reference evidence="1" key="1">
    <citation type="journal article" date="2021" name="New Phytol.">
        <title>Evolutionary innovations through gain and loss of genes in the ectomycorrhizal Boletales.</title>
        <authorList>
            <person name="Wu G."/>
            <person name="Miyauchi S."/>
            <person name="Morin E."/>
            <person name="Kuo A."/>
            <person name="Drula E."/>
            <person name="Varga T."/>
            <person name="Kohler A."/>
            <person name="Feng B."/>
            <person name="Cao Y."/>
            <person name="Lipzen A."/>
            <person name="Daum C."/>
            <person name="Hundley H."/>
            <person name="Pangilinan J."/>
            <person name="Johnson J."/>
            <person name="Barry K."/>
            <person name="LaButti K."/>
            <person name="Ng V."/>
            <person name="Ahrendt S."/>
            <person name="Min B."/>
            <person name="Choi I.G."/>
            <person name="Park H."/>
            <person name="Plett J.M."/>
            <person name="Magnuson J."/>
            <person name="Spatafora J.W."/>
            <person name="Nagy L.G."/>
            <person name="Henrissat B."/>
            <person name="Grigoriev I.V."/>
            <person name="Yang Z.L."/>
            <person name="Xu J."/>
            <person name="Martin F.M."/>
        </authorList>
    </citation>
    <scope>NUCLEOTIDE SEQUENCE</scope>
    <source>
        <strain evidence="1">KUC20120723A-06</strain>
    </source>
</reference>
<organism evidence="1 2">
    <name type="scientific">Leucogyrophana mollusca</name>
    <dbReference type="NCBI Taxonomy" id="85980"/>
    <lineage>
        <taxon>Eukaryota</taxon>
        <taxon>Fungi</taxon>
        <taxon>Dikarya</taxon>
        <taxon>Basidiomycota</taxon>
        <taxon>Agaricomycotina</taxon>
        <taxon>Agaricomycetes</taxon>
        <taxon>Agaricomycetidae</taxon>
        <taxon>Boletales</taxon>
        <taxon>Boletales incertae sedis</taxon>
        <taxon>Leucogyrophana</taxon>
    </lineage>
</organism>
<dbReference type="EMBL" id="MU266471">
    <property type="protein sequence ID" value="KAH7922838.1"/>
    <property type="molecule type" value="Genomic_DNA"/>
</dbReference>
<protein>
    <submittedName>
        <fullName evidence="1">Uncharacterized protein</fullName>
    </submittedName>
</protein>
<sequence length="286" mass="31174">MMEVDMHSPSLRSPRSSSYAMKRPRSPGSPSQERQSKRLSLAIEDPRSYRVIQTPFLNAATHGDGGRQSGSEDWVRQAQDLSIDSPLIPDGPSLHLHDSEQHGMDEIMSLDSEETIPTWKSRFQTHSPPSRHSQPLRTHAPLIQITTTPPVQAIPLQGQHQRQSSAFLPVPSTASPSSPLPLPPPPPSSHSQPLIQNHPPAIFLHPATPSDISPHQNAVPFSLGDQTTQPQSPSIPPGSPMSGTSQGASSPTCPFGTTRKQRFTMGPRADCLKCKMGVKGHWMHLD</sequence>
<proteinExistence type="predicted"/>
<evidence type="ECO:0000313" key="2">
    <source>
        <dbReference type="Proteomes" id="UP000790709"/>
    </source>
</evidence>
<name>A0ACB8BDQ4_9AGAM</name>
<comment type="caution">
    <text evidence="1">The sequence shown here is derived from an EMBL/GenBank/DDBJ whole genome shotgun (WGS) entry which is preliminary data.</text>
</comment>
<keyword evidence="2" id="KW-1185">Reference proteome</keyword>